<dbReference type="GO" id="GO:0008270">
    <property type="term" value="F:zinc ion binding"/>
    <property type="evidence" value="ECO:0007669"/>
    <property type="project" value="InterPro"/>
</dbReference>
<accession>A0A3B0UMS5</accession>
<feature type="domain" description="HIRAN" evidence="3">
    <location>
        <begin position="141"/>
        <end position="212"/>
    </location>
</feature>
<evidence type="ECO:0000256" key="2">
    <source>
        <dbReference type="ARBA" id="ARBA00022801"/>
    </source>
</evidence>
<dbReference type="GO" id="GO:0003676">
    <property type="term" value="F:nucleic acid binding"/>
    <property type="evidence" value="ECO:0007669"/>
    <property type="project" value="InterPro"/>
</dbReference>
<dbReference type="AlphaFoldDB" id="A0A3B0UMS5"/>
<evidence type="ECO:0000256" key="1">
    <source>
        <dbReference type="ARBA" id="ARBA00022723"/>
    </source>
</evidence>
<gene>
    <name evidence="4" type="ORF">MNBD_BACTEROID06-1683</name>
</gene>
<keyword evidence="1" id="KW-0479">Metal-binding</keyword>
<dbReference type="Gene3D" id="3.30.70.2330">
    <property type="match status" value="1"/>
</dbReference>
<dbReference type="InterPro" id="IPR014905">
    <property type="entry name" value="HIRAN"/>
</dbReference>
<sequence>MNFIKHIIETKKLSLIWQAPEECGDRARRVVGELRLVGGNVELRYLVDSDDYLAAKECGFQGYPAFFKTDIVHCEGVLEAFMKRLPPRKRPDFVEYLEHLGLRPDVEITDFALLGYSGARLPSDWFAIVMPFEDVSGPCEFLTEVAGFRYSEGEKSELSIGDQVTFEPEPENQHDSNAIRVIHNGINIGYIGRGQLDSFHRWLRNDQISATIEKINGRPDRPSIVLFVRVEAC</sequence>
<keyword evidence="2" id="KW-0378">Hydrolase</keyword>
<dbReference type="EMBL" id="UOES01000588">
    <property type="protein sequence ID" value="VAW29523.1"/>
    <property type="molecule type" value="Genomic_DNA"/>
</dbReference>
<protein>
    <recommendedName>
        <fullName evidence="3">HIRAN domain-containing protein</fullName>
    </recommendedName>
</protein>
<organism evidence="4">
    <name type="scientific">hydrothermal vent metagenome</name>
    <dbReference type="NCBI Taxonomy" id="652676"/>
    <lineage>
        <taxon>unclassified sequences</taxon>
        <taxon>metagenomes</taxon>
        <taxon>ecological metagenomes</taxon>
    </lineage>
</organism>
<name>A0A3B0UMS5_9ZZZZ</name>
<reference evidence="4" key="1">
    <citation type="submission" date="2018-06" db="EMBL/GenBank/DDBJ databases">
        <authorList>
            <person name="Zhirakovskaya E."/>
        </authorList>
    </citation>
    <scope>NUCLEOTIDE SEQUENCE</scope>
</reference>
<evidence type="ECO:0000313" key="4">
    <source>
        <dbReference type="EMBL" id="VAW29523.1"/>
    </source>
</evidence>
<proteinExistence type="predicted"/>
<dbReference type="Pfam" id="PF08797">
    <property type="entry name" value="HIRAN"/>
    <property type="match status" value="1"/>
</dbReference>
<evidence type="ECO:0000259" key="3">
    <source>
        <dbReference type="Pfam" id="PF08797"/>
    </source>
</evidence>
<dbReference type="GO" id="GO:0016818">
    <property type="term" value="F:hydrolase activity, acting on acid anhydrides, in phosphorus-containing anhydrides"/>
    <property type="evidence" value="ECO:0007669"/>
    <property type="project" value="InterPro"/>
</dbReference>